<evidence type="ECO:0000313" key="2">
    <source>
        <dbReference type="EMBL" id="KAF4147141.1"/>
    </source>
</evidence>
<sequence length="2287" mass="250149">MGQLADHLMQQNHQIQSSLFEQLHAQRPAPGFKAEGTRMPTFSGVPEECGQIHLCRLALHARQECGLHQCANNIRVVAMLAVAIEKRSLQNIAAFQAALTKAFVPPDQQYSVGAGLQQCHQVGTINDYVSQFRRLIAQVRDMGQLDQIDHLCVGLKEETRQEVSYIRCQTLSAAISHAQPYERAHFTGNIVSRDQAGRTAATTTPEPMDISAMDSRRTLTSHPRLPQETTAGKRLRSANVNGVLAEPEPTSESPMTIFVEAEHAVSEVSAANLCVSTSKAAPGSTPLLFCDAVAEGHKLRMLVDLGVSHCIGKPGNVVPFPVEQKVNITARGFDGKSESRVPWLQQANPSIDWPRGMIRGLDAESGTHAADSRPDIAPFSCNTLEVKEFVGGLRAGAYAEIYRIEMRRTHKLDDVPTFVARLLHDFKDVMPDELPSGLLSERSIEHGVQMKPDAKTRKSVIWASSTRSITYTLSTAVSHAQLYERAHFTGNIVSRDQAGRTAATTTPEPMDISAMDSRRTLTSHPRLPQETTAGKRLRSANVNGVLAEPEPTSESPMTIFVKAEHAVSEISTANLCVSTSEAAPGSTPLLFCNAAAEGHKLRMLVDLGVSHCIGKPGNVVPFPVEQKVYITARGFDGKSESRMVCTGRNARRAAFWAPSRTLNRAWHANEARRQDAQVRDMGQLDQIDYLCVGLKEETRQELYERAHLTGNIVSRDQGGRTAATTTPEPMDISAMDSRRTLTSHPRLPQETTAGKRLRSANVNGVLAEPEPTSESPMTIFVKAEHAVSEISTANLCVSTSEAAPGSTPLLFCNAAAEGHKLRMLVDLGVSHCIGKPGNVVPFPVEQKVNITARGFDGKSESRMVCTDIAPFSWYTLEVKEFVGGLRAGRNARRAAFWAPSRTLNRAWHANLARRQDAQVRDMGQLDQIDHLCVGLKEETRQEVSYLRCQTLSAAISHAQPYERAHFTGNIVSRDQAGRTAATTTPDISAMDSRRIFKEACPSVNGVLAEPEPTSESPMTIFVKAEHAVSEISTANLCVSTSEAAPGSTPLLFCNAVAEGHKLRMLVDLGVSHCIGKPGNVVPFPVEQKVYITARCFDGKSESRMVRTDIAPFSCNTLEVKEFVGGLRAGAYAEIYRIEMRRTHKLDDVPTFVARLLHDFKDVMPDELPSGLLSERSIEHGVQMKPDAKTRKSVIWASSTRSITYTLSTAVSHAQLYERAHFTGNIVSRDQAGRTAATTTPEPMDISAMDSRRTLTSHPRLPQETTAGKRLRSANVNGVLAEPEPTSESPMTIFVKAEHAVSEISTANLCVSTSEAAPGSTPLLFCNAAAEGHKLRMLVDLGVSHCIGKPGNVVPFPVEQKVYITARGFDGKSESRMVCTGRNVRRAAFWAPSRTLNRAWHANEARRQDAQVRDMGQLDQIDYLCVGLKEETRQEVSYLRCQTLSAAISHAQSYERAHFTGIIVSRDQAGRTAATTTPEPMDISAMDSRRTLTSHPRLPQETTAGKRLRSANVNGVFVEPEPISESPMTIFVEAEHAVSDVSAANLCVSTSEAAPGSTPLLFCDDVAEGHKLRMLVDLGVSHCIGKPGNVVPFPVEQKVIITARGFDGKSESRMANPSIDWPRGMIRGLDAESGTHAADSRPYIAPFSWYTLEVKEFVGGLRAGRNARRAAFWAPSRTLNRAWHANLARRQDAQVRDMGQLDQIDHLCVGLKEETRQEVSYLRCQTLSAAISHAQSYERAHFTGNIVSRDQTGRTAATTTPEPMDISAMDSRRIFKEACPNVNGVFAEPEPISESPMTIFVEAEHAVSDVSAANLCVSTSEAAPGSTPLLFCDAVVEGHKLRMLVDLGVSHCIGKPGNVVPFPVEQKVNITARGFDGKSESRVPWLQQANPSIDWPRGMIRGLDAESGTHAADSRPDIAPFSCNTLEVKEFVGGLRAGAYAEIYRIEMRRTHKLDDVPTFVARLLHDFKDVMPDELPSGLLSERSIEHGVQMKPDAKTRKSVIWASSTRSITYTLSTAVSHAQLYERAHFTGNIVSRDQAGRTAATTTPEPMDISALDSRRTLTSHPRLPQETTAGKRLRSANVNGVLAEPEPTSESPMTIFVKAEHAVSEISTANLCVSTSEAAPGSTPLLFCNAVAEGHKLRMLVDLGVSHCIGKPGNVVPFPVEQKVYITARCFDGKSESRMVRTDIAPFSCNTLEIKEFVGGLRAGAYAEIYRIEMRRTHKLDDVPTFVARLLHDFKDVMPDELPSGLLSERSIEHGVQMKPDAKTRKSVIWASSTRSITYVWG</sequence>
<accession>A0A8S9V2S9</accession>
<reference evidence="2" key="1">
    <citation type="submission" date="2020-03" db="EMBL/GenBank/DDBJ databases">
        <title>Hybrid Assembly of Korean Phytophthora infestans isolates.</title>
        <authorList>
            <person name="Prokchorchik M."/>
            <person name="Lee Y."/>
            <person name="Seo J."/>
            <person name="Cho J.-H."/>
            <person name="Park Y.-E."/>
            <person name="Jang D.-C."/>
            <person name="Im J.-S."/>
            <person name="Choi J.-G."/>
            <person name="Park H.-J."/>
            <person name="Lee G.-B."/>
            <person name="Lee Y.-G."/>
            <person name="Hong S.-Y."/>
            <person name="Cho K."/>
            <person name="Sohn K.H."/>
        </authorList>
    </citation>
    <scope>NUCLEOTIDE SEQUENCE</scope>
    <source>
        <strain evidence="2">KR_2_A2</strain>
    </source>
</reference>
<evidence type="ECO:0000256" key="1">
    <source>
        <dbReference type="SAM" id="MobiDB-lite"/>
    </source>
</evidence>
<feature type="region of interest" description="Disordered" evidence="1">
    <location>
        <begin position="2055"/>
        <end position="2078"/>
    </location>
</feature>
<dbReference type="Proteomes" id="UP000704712">
    <property type="component" value="Unassembled WGS sequence"/>
</dbReference>
<dbReference type="EMBL" id="JAACNO010000508">
    <property type="protein sequence ID" value="KAF4147141.1"/>
    <property type="molecule type" value="Genomic_DNA"/>
</dbReference>
<protein>
    <submittedName>
        <fullName evidence="2">Uncharacterized protein</fullName>
    </submittedName>
</protein>
<comment type="caution">
    <text evidence="2">The sequence shown here is derived from an EMBL/GenBank/DDBJ whole genome shotgun (WGS) entry which is preliminary data.</text>
</comment>
<evidence type="ECO:0000313" key="3">
    <source>
        <dbReference type="Proteomes" id="UP000704712"/>
    </source>
</evidence>
<name>A0A8S9V2S9_PHYIN</name>
<gene>
    <name evidence="2" type="ORF">GN958_ATG03659</name>
</gene>
<organism evidence="2 3">
    <name type="scientific">Phytophthora infestans</name>
    <name type="common">Potato late blight agent</name>
    <name type="synonym">Botrytis infestans</name>
    <dbReference type="NCBI Taxonomy" id="4787"/>
    <lineage>
        <taxon>Eukaryota</taxon>
        <taxon>Sar</taxon>
        <taxon>Stramenopiles</taxon>
        <taxon>Oomycota</taxon>
        <taxon>Peronosporomycetes</taxon>
        <taxon>Peronosporales</taxon>
        <taxon>Peronosporaceae</taxon>
        <taxon>Phytophthora</taxon>
    </lineage>
</organism>
<proteinExistence type="predicted"/>